<dbReference type="Proteomes" id="UP000195305">
    <property type="component" value="Unassembled WGS sequence"/>
</dbReference>
<dbReference type="AlphaFoldDB" id="A0A1Y4T2J5"/>
<dbReference type="GO" id="GO:0016887">
    <property type="term" value="F:ATP hydrolysis activity"/>
    <property type="evidence" value="ECO:0007669"/>
    <property type="project" value="InterPro"/>
</dbReference>
<dbReference type="Gene3D" id="3.40.50.300">
    <property type="entry name" value="P-loop containing nucleotide triphosphate hydrolases"/>
    <property type="match status" value="2"/>
</dbReference>
<evidence type="ECO:0000313" key="7">
    <source>
        <dbReference type="Proteomes" id="UP000195305"/>
    </source>
</evidence>
<feature type="domain" description="Rad50/SbcC-type AAA" evidence="5">
    <location>
        <begin position="5"/>
        <end position="283"/>
    </location>
</feature>
<sequence>MKIIKLTMNAFMAYKNLTVVDFENMQDHGLYLISGPTGSGKTTLFDAMTFALYGEASGSHRQTSYFRSDFADAKEETYVELTFELHQHRYTVKRSPTYYREGYKTPKMAQAYFDDGQQIIEGIKEVNAKIKELLGVDVRQFKQIVMIAQGEFTKLIYASSEERERVLRHVFHSEPLVIFENLLKDKVKHYKDEFMMSNQDLSSRFSMLQLSSDFIQQHQEFHPSYIQDAQIENQKINEQLDLDKHNYHKAKNEYDKFSQQYYQKQEHNQQLLELEEVMKQYHQLQAQKEKMLLLEKDFEKIEHIKNHQSCIHQYKQSQTSYQQACFQKQEVEHKLSSLQQQFSLLKKEYQKLDEDKHQKDQLFIDIDNTKKALEQYQLYQKQRTIYQQQYKQYQALQNDYHDLQVRYEKMENRIGRDQDNVNRLPRLELELEQNEKNVKEINQKRVMIHELSQFYDEWKSLQDHHYDLSVIYQQKQAEYEKILQCYRHEDELFRRQQAGILASHLKDNEPCPVCGSTHHPHLAELEKQVLSSRELEQLSQQVEAKNIEQQEAYQEVYQQNERVTTMQTRIEMLKKQLNIQEELSKEVFIHLLSDIVQVIEEQEKTYQKKYNDVIYLKKIQRSLEQDTLLLKQQNQYLQDMQQQLMDKEKSISLLQQQYLQLEKDYHFDQHQDISSVLTQQQKDFKQLEKHIETIENQYHQCQENLSIYTHQFTQITQQLQLLKEEKDKAQLLYQQFIQDCFEDEKQYLYYQEHIKDIESQKQAYQNYFIQLEALDKQKTLLEEKTKDYQLYDLAQEKQQLDDLLLKRDQAYTKYHETLYVFQQNDKILKQLEKDYLNNQDIFEKYTLYQDLYDQTVGKNPLRMSFERYVLSTYFEQILEYANIELMKMTQGRFALYRKKDVKGVKQQGLDLSVLDYETGVMRDIQSLSGGESFKAALSLALGLSSMIQNYAGGIELNTLFIDEGFGTLDHESIDQALSVLMDLKNDHKTIGIISHVDELKERIETQIIVEKTNQGSTLHIERG</sequence>
<comment type="similarity">
    <text evidence="1">Belongs to the SMC family. SbcC subfamily.</text>
</comment>
<dbReference type="InterPro" id="IPR027417">
    <property type="entry name" value="P-loop_NTPase"/>
</dbReference>
<evidence type="ECO:0000256" key="4">
    <source>
        <dbReference type="SAM" id="Coils"/>
    </source>
</evidence>
<dbReference type="RefSeq" id="WP_087356959.1">
    <property type="nucleotide sequence ID" value="NZ_NFLJ01000002.1"/>
</dbReference>
<evidence type="ECO:0000256" key="2">
    <source>
        <dbReference type="ARBA" id="ARBA00011322"/>
    </source>
</evidence>
<feature type="coiled-coil region" evidence="4">
    <location>
        <begin position="630"/>
        <end position="813"/>
    </location>
</feature>
<organism evidence="6 7">
    <name type="scientific">Massilimicrobiota timonensis</name>
    <dbReference type="NCBI Taxonomy" id="1776392"/>
    <lineage>
        <taxon>Bacteria</taxon>
        <taxon>Bacillati</taxon>
        <taxon>Bacillota</taxon>
        <taxon>Erysipelotrichia</taxon>
        <taxon>Erysipelotrichales</taxon>
        <taxon>Erysipelotrichaceae</taxon>
        <taxon>Massilimicrobiota</taxon>
    </lineage>
</organism>
<comment type="caution">
    <text evidence="6">The sequence shown here is derived from an EMBL/GenBank/DDBJ whole genome shotgun (WGS) entry which is preliminary data.</text>
</comment>
<keyword evidence="4" id="KW-0175">Coiled coil</keyword>
<evidence type="ECO:0000256" key="1">
    <source>
        <dbReference type="ARBA" id="ARBA00006930"/>
    </source>
</evidence>
<feature type="coiled-coil region" evidence="4">
    <location>
        <begin position="328"/>
        <end position="355"/>
    </location>
</feature>
<reference evidence="6 7" key="1">
    <citation type="journal article" date="2018" name="BMC Genomics">
        <title>Whole genome sequencing and function prediction of 133 gut anaerobes isolated from chicken caecum in pure cultures.</title>
        <authorList>
            <person name="Medvecky M."/>
            <person name="Cejkova D."/>
            <person name="Polansky O."/>
            <person name="Karasova D."/>
            <person name="Kubasova T."/>
            <person name="Cizek A."/>
            <person name="Rychlik I."/>
        </authorList>
    </citation>
    <scope>NUCLEOTIDE SEQUENCE [LARGE SCALE GENOMIC DNA]</scope>
    <source>
        <strain evidence="6 7">An13</strain>
    </source>
</reference>
<evidence type="ECO:0000256" key="3">
    <source>
        <dbReference type="ARBA" id="ARBA00013368"/>
    </source>
</evidence>
<evidence type="ECO:0000259" key="5">
    <source>
        <dbReference type="Pfam" id="PF13476"/>
    </source>
</evidence>
<dbReference type="OrthoDB" id="9795626at2"/>
<dbReference type="EMBL" id="NFLJ01000002">
    <property type="protein sequence ID" value="OUQ36406.1"/>
    <property type="molecule type" value="Genomic_DNA"/>
</dbReference>
<keyword evidence="7" id="KW-1185">Reference proteome</keyword>
<dbReference type="InterPro" id="IPR038729">
    <property type="entry name" value="Rad50/SbcC_AAA"/>
</dbReference>
<dbReference type="PANTHER" id="PTHR32114">
    <property type="entry name" value="ABC TRANSPORTER ABCH.3"/>
    <property type="match status" value="1"/>
</dbReference>
<accession>A0A1Y4T2J5</accession>
<dbReference type="SUPFAM" id="SSF52540">
    <property type="entry name" value="P-loop containing nucleoside triphosphate hydrolases"/>
    <property type="match status" value="1"/>
</dbReference>
<proteinExistence type="inferred from homology"/>
<gene>
    <name evidence="6" type="ORF">B5E75_01015</name>
</gene>
<dbReference type="PANTHER" id="PTHR32114:SF2">
    <property type="entry name" value="ABC TRANSPORTER ABCH.3"/>
    <property type="match status" value="1"/>
</dbReference>
<protein>
    <recommendedName>
        <fullName evidence="3">Nuclease SbcCD subunit C</fullName>
    </recommendedName>
</protein>
<feature type="coiled-coil region" evidence="4">
    <location>
        <begin position="386"/>
        <end position="444"/>
    </location>
</feature>
<dbReference type="GO" id="GO:0006302">
    <property type="term" value="P:double-strand break repair"/>
    <property type="evidence" value="ECO:0007669"/>
    <property type="project" value="InterPro"/>
</dbReference>
<name>A0A1Y4T2J5_9FIRM</name>
<evidence type="ECO:0000313" key="6">
    <source>
        <dbReference type="EMBL" id="OUQ36406.1"/>
    </source>
</evidence>
<feature type="coiled-coil region" evidence="4">
    <location>
        <begin position="226"/>
        <end position="294"/>
    </location>
</feature>
<dbReference type="Pfam" id="PF13558">
    <property type="entry name" value="SbcC_Walker_B"/>
    <property type="match status" value="1"/>
</dbReference>
<comment type="subunit">
    <text evidence="2">Heterodimer of SbcC and SbcD.</text>
</comment>
<feature type="coiled-coil region" evidence="4">
    <location>
        <begin position="532"/>
        <end position="583"/>
    </location>
</feature>
<dbReference type="Pfam" id="PF13476">
    <property type="entry name" value="AAA_23"/>
    <property type="match status" value="1"/>
</dbReference>